<dbReference type="PROSITE" id="PS00622">
    <property type="entry name" value="HTH_LUXR_1"/>
    <property type="match status" value="1"/>
</dbReference>
<gene>
    <name evidence="7" type="ORF">GFD25_04135</name>
</gene>
<keyword evidence="8" id="KW-1185">Reference proteome</keyword>
<sequence>MTGFVMGWWRMYDRRRFRLAVVDNDQLTLTMLTLLVRRDLPEVDVTWACRRGRDAVARCLSADSRPDVLLVDMSLEGLSGVEVCRQVRAATADVALIGVTSFSLEHYAADALAAGAQCVMDKARVKDVCEAAVALANGRMPRTRYVSELTAAQSHALLAKHEGTGADIDSATRSATAPAAVVSLTEREREVMRLCAQGRSSREIGEMLGVGESSVKTYVMRAAKKLGARNRTQAVAEWLMLQD</sequence>
<feature type="modified residue" description="4-aspartylphosphate" evidence="4">
    <location>
        <position position="72"/>
    </location>
</feature>
<dbReference type="InterPro" id="IPR011006">
    <property type="entry name" value="CheY-like_superfamily"/>
</dbReference>
<dbReference type="EMBL" id="WHZW01000007">
    <property type="protein sequence ID" value="NEG89203.1"/>
    <property type="molecule type" value="Genomic_DNA"/>
</dbReference>
<dbReference type="Proteomes" id="UP000469194">
    <property type="component" value="Unassembled WGS sequence"/>
</dbReference>
<evidence type="ECO:0000256" key="1">
    <source>
        <dbReference type="ARBA" id="ARBA00023015"/>
    </source>
</evidence>
<comment type="caution">
    <text evidence="7">The sequence shown here is derived from an EMBL/GenBank/DDBJ whole genome shotgun (WGS) entry which is preliminary data.</text>
</comment>
<dbReference type="InterPro" id="IPR039420">
    <property type="entry name" value="WalR-like"/>
</dbReference>
<dbReference type="PANTHER" id="PTHR43214:SF24">
    <property type="entry name" value="TRANSCRIPTIONAL REGULATORY PROTEIN NARL-RELATED"/>
    <property type="match status" value="1"/>
</dbReference>
<dbReference type="Pfam" id="PF00072">
    <property type="entry name" value="Response_reg"/>
    <property type="match status" value="1"/>
</dbReference>
<evidence type="ECO:0000256" key="4">
    <source>
        <dbReference type="PROSITE-ProRule" id="PRU00169"/>
    </source>
</evidence>
<dbReference type="PRINTS" id="PR00038">
    <property type="entry name" value="HTHLUXR"/>
</dbReference>
<dbReference type="AlphaFoldDB" id="A0A6N9Z4X5"/>
<keyword evidence="2" id="KW-0238">DNA-binding</keyword>
<evidence type="ECO:0000256" key="2">
    <source>
        <dbReference type="ARBA" id="ARBA00023125"/>
    </source>
</evidence>
<dbReference type="SMART" id="SM00448">
    <property type="entry name" value="REC"/>
    <property type="match status" value="1"/>
</dbReference>
<dbReference type="GO" id="GO:0000160">
    <property type="term" value="P:phosphorelay signal transduction system"/>
    <property type="evidence" value="ECO:0007669"/>
    <property type="project" value="InterPro"/>
</dbReference>
<dbReference type="CDD" id="cd06170">
    <property type="entry name" value="LuxR_C_like"/>
    <property type="match status" value="1"/>
</dbReference>
<evidence type="ECO:0000313" key="7">
    <source>
        <dbReference type="EMBL" id="NEG89203.1"/>
    </source>
</evidence>
<dbReference type="Pfam" id="PF00196">
    <property type="entry name" value="GerE"/>
    <property type="match status" value="1"/>
</dbReference>
<keyword evidence="3" id="KW-0804">Transcription</keyword>
<dbReference type="InterPro" id="IPR036388">
    <property type="entry name" value="WH-like_DNA-bd_sf"/>
</dbReference>
<keyword evidence="4" id="KW-0597">Phosphoprotein</keyword>
<dbReference type="GO" id="GO:0003677">
    <property type="term" value="F:DNA binding"/>
    <property type="evidence" value="ECO:0007669"/>
    <property type="project" value="UniProtKB-KW"/>
</dbReference>
<dbReference type="Gene3D" id="1.10.10.10">
    <property type="entry name" value="Winged helix-like DNA-binding domain superfamily/Winged helix DNA-binding domain"/>
    <property type="match status" value="1"/>
</dbReference>
<dbReference type="GO" id="GO:0006355">
    <property type="term" value="P:regulation of DNA-templated transcription"/>
    <property type="evidence" value="ECO:0007669"/>
    <property type="project" value="InterPro"/>
</dbReference>
<keyword evidence="1" id="KW-0805">Transcription regulation</keyword>
<dbReference type="SUPFAM" id="SSF52172">
    <property type="entry name" value="CheY-like"/>
    <property type="match status" value="1"/>
</dbReference>
<dbReference type="SMART" id="SM00421">
    <property type="entry name" value="HTH_LUXR"/>
    <property type="match status" value="1"/>
</dbReference>
<feature type="domain" description="Response regulatory" evidence="6">
    <location>
        <begin position="18"/>
        <end position="137"/>
    </location>
</feature>
<dbReference type="PROSITE" id="PS50110">
    <property type="entry name" value="RESPONSE_REGULATORY"/>
    <property type="match status" value="1"/>
</dbReference>
<name>A0A6N9Z4X5_9BIFI</name>
<evidence type="ECO:0000256" key="3">
    <source>
        <dbReference type="ARBA" id="ARBA00023163"/>
    </source>
</evidence>
<dbReference type="InterPro" id="IPR016032">
    <property type="entry name" value="Sig_transdc_resp-reg_C-effctor"/>
</dbReference>
<organism evidence="7 8">
    <name type="scientific">Bifidobacterium aerophilum</name>
    <dbReference type="NCBI Taxonomy" id="1798155"/>
    <lineage>
        <taxon>Bacteria</taxon>
        <taxon>Bacillati</taxon>
        <taxon>Actinomycetota</taxon>
        <taxon>Actinomycetes</taxon>
        <taxon>Bifidobacteriales</taxon>
        <taxon>Bifidobacteriaceae</taxon>
        <taxon>Bifidobacterium</taxon>
    </lineage>
</organism>
<accession>A0A6N9Z4X5</accession>
<dbReference type="SUPFAM" id="SSF46894">
    <property type="entry name" value="C-terminal effector domain of the bipartite response regulators"/>
    <property type="match status" value="1"/>
</dbReference>
<dbReference type="PANTHER" id="PTHR43214">
    <property type="entry name" value="TWO-COMPONENT RESPONSE REGULATOR"/>
    <property type="match status" value="1"/>
</dbReference>
<feature type="domain" description="HTH luxR-type" evidence="5">
    <location>
        <begin position="177"/>
        <end position="242"/>
    </location>
</feature>
<dbReference type="InterPro" id="IPR001789">
    <property type="entry name" value="Sig_transdc_resp-reg_receiver"/>
</dbReference>
<dbReference type="Gene3D" id="3.40.50.2300">
    <property type="match status" value="1"/>
</dbReference>
<dbReference type="InterPro" id="IPR000792">
    <property type="entry name" value="Tscrpt_reg_LuxR_C"/>
</dbReference>
<protein>
    <submittedName>
        <fullName evidence="7">Response regulator</fullName>
    </submittedName>
</protein>
<proteinExistence type="predicted"/>
<evidence type="ECO:0000259" key="6">
    <source>
        <dbReference type="PROSITE" id="PS50110"/>
    </source>
</evidence>
<dbReference type="PROSITE" id="PS50043">
    <property type="entry name" value="HTH_LUXR_2"/>
    <property type="match status" value="1"/>
</dbReference>
<evidence type="ECO:0000259" key="5">
    <source>
        <dbReference type="PROSITE" id="PS50043"/>
    </source>
</evidence>
<reference evidence="7 8" key="1">
    <citation type="submission" date="2019-10" db="EMBL/GenBank/DDBJ databases">
        <title>Bifidobacterium from non-human primates.</title>
        <authorList>
            <person name="Modesto M."/>
        </authorList>
    </citation>
    <scope>NUCLEOTIDE SEQUENCE [LARGE SCALE GENOMIC DNA]</scope>
    <source>
        <strain evidence="7 8">TRE17</strain>
    </source>
</reference>
<evidence type="ECO:0000313" key="8">
    <source>
        <dbReference type="Proteomes" id="UP000469194"/>
    </source>
</evidence>